<name>A0ACC3T3J1_LIPKO</name>
<proteinExistence type="predicted"/>
<organism evidence="1 2">
    <name type="scientific">Lipomyces kononenkoae</name>
    <name type="common">Yeast</name>
    <dbReference type="NCBI Taxonomy" id="34357"/>
    <lineage>
        <taxon>Eukaryota</taxon>
        <taxon>Fungi</taxon>
        <taxon>Dikarya</taxon>
        <taxon>Ascomycota</taxon>
        <taxon>Saccharomycotina</taxon>
        <taxon>Lipomycetes</taxon>
        <taxon>Lipomycetales</taxon>
        <taxon>Lipomycetaceae</taxon>
        <taxon>Lipomyces</taxon>
    </lineage>
</organism>
<evidence type="ECO:0000313" key="1">
    <source>
        <dbReference type="EMBL" id="KAK9238473.1"/>
    </source>
</evidence>
<reference evidence="2" key="1">
    <citation type="journal article" date="2024" name="Front. Bioeng. Biotechnol.">
        <title>Genome-scale model development and genomic sequencing of the oleaginous clade Lipomyces.</title>
        <authorList>
            <person name="Czajka J.J."/>
            <person name="Han Y."/>
            <person name="Kim J."/>
            <person name="Mondo S.J."/>
            <person name="Hofstad B.A."/>
            <person name="Robles A."/>
            <person name="Haridas S."/>
            <person name="Riley R."/>
            <person name="LaButti K."/>
            <person name="Pangilinan J."/>
            <person name="Andreopoulos W."/>
            <person name="Lipzen A."/>
            <person name="Yan J."/>
            <person name="Wang M."/>
            <person name="Ng V."/>
            <person name="Grigoriev I.V."/>
            <person name="Spatafora J.W."/>
            <person name="Magnuson J.K."/>
            <person name="Baker S.E."/>
            <person name="Pomraning K.R."/>
        </authorList>
    </citation>
    <scope>NUCLEOTIDE SEQUENCE [LARGE SCALE GENOMIC DNA]</scope>
    <source>
        <strain evidence="2">CBS 7786</strain>
    </source>
</reference>
<dbReference type="Proteomes" id="UP001433508">
    <property type="component" value="Unassembled WGS sequence"/>
</dbReference>
<comment type="caution">
    <text evidence="1">The sequence shown here is derived from an EMBL/GenBank/DDBJ whole genome shotgun (WGS) entry which is preliminary data.</text>
</comment>
<protein>
    <submittedName>
        <fullName evidence="1">Uncharacterized protein</fullName>
    </submittedName>
</protein>
<keyword evidence="2" id="KW-1185">Reference proteome</keyword>
<gene>
    <name evidence="1" type="ORF">V1525DRAFT_341545</name>
</gene>
<dbReference type="EMBL" id="MU971356">
    <property type="protein sequence ID" value="KAK9238473.1"/>
    <property type="molecule type" value="Genomic_DNA"/>
</dbReference>
<accession>A0ACC3T3J1</accession>
<evidence type="ECO:0000313" key="2">
    <source>
        <dbReference type="Proteomes" id="UP001433508"/>
    </source>
</evidence>
<sequence>MVDTFAHFDHRRTCPVSALDIHRPFEPLCRTKDEVLLAMSGGGRIGFDAPYMPRACDMRWYDTAEICAILSRFDRVLFVGDAMMRHVVGALHVLVRENLGYGAVTAWNFRPDERDTCFCQGQFDPLKCSVQGIFASDDVARFDPASLRCAAGPAGAFSIQTHVITTHPPTDAELARLGDALAYASSSSSSSSRGPVALVYGHGHHNDLNVDATAGWLGAIQHTIADQLPDAVARAQLFVTPGGFGPEMYDVDVVRHGSKALSLFETAMADVCRQNQIDLLGTVNATTQTTLTDGKHSDIRTNLLKAMMVLNWLDKVDPVRGQPVEHAASDSAGDSAGDNKAKPETTNPNPNPNTNPPLKEPKLPNHAAVAAVDAQTPQQPGTADTDKRAKSPSQAESVDKNSLSKVVPQENEHMADQPGPDKAPAPAGLPRRKRKSGTRR</sequence>